<dbReference type="Proteomes" id="UP000299102">
    <property type="component" value="Unassembled WGS sequence"/>
</dbReference>
<proteinExistence type="predicted"/>
<dbReference type="AlphaFoldDB" id="A0A4C1Y7P2"/>
<sequence length="103" mass="11643">MARIARMDEAAGAQGGPRAPLRGRVRVLRALSRKIDTGPHQLYIHRTQINFSQQNFIRLTTTTQVDPKRFKTSRVTRSRQVAASPNSVEPLCLKDTAFREPVM</sequence>
<protein>
    <submittedName>
        <fullName evidence="1">Uncharacterized protein</fullName>
    </submittedName>
</protein>
<name>A0A4C1Y7P2_EUMVA</name>
<comment type="caution">
    <text evidence="1">The sequence shown here is derived from an EMBL/GenBank/DDBJ whole genome shotgun (WGS) entry which is preliminary data.</text>
</comment>
<keyword evidence="2" id="KW-1185">Reference proteome</keyword>
<evidence type="ECO:0000313" key="1">
    <source>
        <dbReference type="EMBL" id="GBP72271.1"/>
    </source>
</evidence>
<reference evidence="1 2" key="1">
    <citation type="journal article" date="2019" name="Commun. Biol.">
        <title>The bagworm genome reveals a unique fibroin gene that provides high tensile strength.</title>
        <authorList>
            <person name="Kono N."/>
            <person name="Nakamura H."/>
            <person name="Ohtoshi R."/>
            <person name="Tomita M."/>
            <person name="Numata K."/>
            <person name="Arakawa K."/>
        </authorList>
    </citation>
    <scope>NUCLEOTIDE SEQUENCE [LARGE SCALE GENOMIC DNA]</scope>
</reference>
<dbReference type="EMBL" id="BGZK01001140">
    <property type="protein sequence ID" value="GBP72271.1"/>
    <property type="molecule type" value="Genomic_DNA"/>
</dbReference>
<accession>A0A4C1Y7P2</accession>
<evidence type="ECO:0000313" key="2">
    <source>
        <dbReference type="Proteomes" id="UP000299102"/>
    </source>
</evidence>
<gene>
    <name evidence="1" type="ORF">EVAR_24839_1</name>
</gene>
<organism evidence="1 2">
    <name type="scientific">Eumeta variegata</name>
    <name type="common">Bagworm moth</name>
    <name type="synonym">Eumeta japonica</name>
    <dbReference type="NCBI Taxonomy" id="151549"/>
    <lineage>
        <taxon>Eukaryota</taxon>
        <taxon>Metazoa</taxon>
        <taxon>Ecdysozoa</taxon>
        <taxon>Arthropoda</taxon>
        <taxon>Hexapoda</taxon>
        <taxon>Insecta</taxon>
        <taxon>Pterygota</taxon>
        <taxon>Neoptera</taxon>
        <taxon>Endopterygota</taxon>
        <taxon>Lepidoptera</taxon>
        <taxon>Glossata</taxon>
        <taxon>Ditrysia</taxon>
        <taxon>Tineoidea</taxon>
        <taxon>Psychidae</taxon>
        <taxon>Oiketicinae</taxon>
        <taxon>Eumeta</taxon>
    </lineage>
</organism>